<dbReference type="AlphaFoldDB" id="A0A395XFS9"/>
<name>A0A395XFS9_9BIFI</name>
<sequence length="313" mass="34879">MHSQAQQGRRCIAAESPRQARMLSRRYGAGDLMRVYPGMYMRPEYWNGLTPTERVCHLVRSLAHKHPEWVFAGECAACVHGLEVPWVAMRHMVYVIGPCAASASDCDQLQRIHAYGIQPHCVEGIKVTGLARTVIDCACVMDPCGAVAVLDSAIRRGLTKQELYAECNRQHTDCAAVFHLLPHADQRSENGGESYARAVMTMRLGFAKPQQQVVFVDPLTGRTYRVDYCWRLADGAIIVAELDGMEKYTNPGMTNGRSMQIVVNEEKQREDGLRRAGVSVIVRFTFDDVLHAERLDRKLAEAGVPKAAAEVHV</sequence>
<reference evidence="1 2" key="1">
    <citation type="submission" date="2018-08" db="EMBL/GenBank/DDBJ databases">
        <title>A genome reference for cultivated species of the human gut microbiota.</title>
        <authorList>
            <person name="Zou Y."/>
            <person name="Xue W."/>
            <person name="Luo G."/>
        </authorList>
    </citation>
    <scope>NUCLEOTIDE SEQUENCE [LARGE SCALE GENOMIC DNA]</scope>
    <source>
        <strain evidence="1 2">AF13-3LB</strain>
    </source>
</reference>
<accession>A0A395XFS9</accession>
<protein>
    <submittedName>
        <fullName evidence="1">CTP synthase</fullName>
    </submittedName>
</protein>
<gene>
    <name evidence="1" type="ORF">DWV92_01895</name>
</gene>
<evidence type="ECO:0000313" key="2">
    <source>
        <dbReference type="Proteomes" id="UP000265970"/>
    </source>
</evidence>
<organism evidence="1 2">
    <name type="scientific">Bifidobacterium pseudolongum</name>
    <dbReference type="NCBI Taxonomy" id="1694"/>
    <lineage>
        <taxon>Bacteria</taxon>
        <taxon>Bacillati</taxon>
        <taxon>Actinomycetota</taxon>
        <taxon>Actinomycetes</taxon>
        <taxon>Bifidobacteriales</taxon>
        <taxon>Bifidobacteriaceae</taxon>
        <taxon>Bifidobacterium</taxon>
    </lineage>
</organism>
<proteinExistence type="predicted"/>
<dbReference type="Proteomes" id="UP000265970">
    <property type="component" value="Unassembled WGS sequence"/>
</dbReference>
<evidence type="ECO:0000313" key="1">
    <source>
        <dbReference type="EMBL" id="RGW11111.1"/>
    </source>
</evidence>
<comment type="caution">
    <text evidence="1">The sequence shown here is derived from an EMBL/GenBank/DDBJ whole genome shotgun (WGS) entry which is preliminary data.</text>
</comment>
<dbReference type="EMBL" id="QRZV01000001">
    <property type="protein sequence ID" value="RGW11111.1"/>
    <property type="molecule type" value="Genomic_DNA"/>
</dbReference>